<dbReference type="GO" id="GO:0008360">
    <property type="term" value="P:regulation of cell shape"/>
    <property type="evidence" value="ECO:0007669"/>
    <property type="project" value="UniProtKB-KW"/>
</dbReference>
<dbReference type="UniPathway" id="UPA00219"/>
<dbReference type="PROSITE" id="PS50975">
    <property type="entry name" value="ATP_GRASP"/>
    <property type="match status" value="1"/>
</dbReference>
<dbReference type="SUPFAM" id="SSF56059">
    <property type="entry name" value="Glutathione synthetase ATP-binding domain-like"/>
    <property type="match status" value="1"/>
</dbReference>
<dbReference type="GO" id="GO:0009252">
    <property type="term" value="P:peptidoglycan biosynthetic process"/>
    <property type="evidence" value="ECO:0007669"/>
    <property type="project" value="UniProtKB-UniRule"/>
</dbReference>
<evidence type="ECO:0000313" key="13">
    <source>
        <dbReference type="EMBL" id="KID48087.1"/>
    </source>
</evidence>
<sequence>MKIAVFMGGISSEKEISIRSGEAILESLQRQGYDAYGVVLTEKNMISAFQEEQYDLAYLALHGGAGENGEIQSVLELLGKKYTGSQVTACAISMNKLLTKKIASFEGIRMAKTYTNIAEIEAYPVMVKPSEDGSSVGIHVCNTQAEVEKALQEISGYAMIEEYIQGEELTVGVLHGKALGVLKIIPKAAEIYDYESKYALGGSVHEFPARIAKTAYEEAMLNAVKIHKALGMKGVSRSDFILKDDQVYFLEVNACPGMTKTSLIPDLATLQGYTFDDITRMLVEEALA</sequence>
<accession>A0A017H4G0</accession>
<comment type="similarity">
    <text evidence="2 10">Belongs to the D-alanine--D-alanine ligase family.</text>
</comment>
<gene>
    <name evidence="10" type="primary">ddl</name>
    <name evidence="13" type="ORF">C095_11850</name>
</gene>
<organism evidence="13 14">
    <name type="scientific">Fusobacterium necrophorum subsp. funduliforme B35</name>
    <dbReference type="NCBI Taxonomy" id="1226633"/>
    <lineage>
        <taxon>Bacteria</taxon>
        <taxon>Fusobacteriati</taxon>
        <taxon>Fusobacteriota</taxon>
        <taxon>Fusobacteriia</taxon>
        <taxon>Fusobacteriales</taxon>
        <taxon>Fusobacteriaceae</taxon>
        <taxon>Fusobacterium</taxon>
    </lineage>
</organism>
<keyword evidence="6" id="KW-0067">ATP-binding</keyword>
<keyword evidence="7 10" id="KW-0133">Cell shape</keyword>
<dbReference type="Pfam" id="PF07478">
    <property type="entry name" value="Dala_Dala_lig_C"/>
    <property type="match status" value="1"/>
</dbReference>
<evidence type="ECO:0000256" key="4">
    <source>
        <dbReference type="ARBA" id="ARBA00022598"/>
    </source>
</evidence>
<comment type="caution">
    <text evidence="13">The sequence shown here is derived from an EMBL/GenBank/DDBJ whole genome shotgun (WGS) entry which is preliminary data.</text>
</comment>
<evidence type="ECO:0000256" key="2">
    <source>
        <dbReference type="ARBA" id="ARBA00010871"/>
    </source>
</evidence>
<protein>
    <recommendedName>
        <fullName evidence="10">D-alanine--D-alanine ligase</fullName>
        <ecNumber evidence="10">6.3.2.4</ecNumber>
    </recommendedName>
    <alternativeName>
        <fullName evidence="10">D-Ala-D-Ala ligase</fullName>
    </alternativeName>
    <alternativeName>
        <fullName evidence="10">D-alanylalanine synthetase</fullName>
    </alternativeName>
</protein>
<dbReference type="HAMAP" id="MF_00047">
    <property type="entry name" value="Dala_Dala_lig"/>
    <property type="match status" value="1"/>
</dbReference>
<dbReference type="Proteomes" id="UP000031184">
    <property type="component" value="Unassembled WGS sequence"/>
</dbReference>
<dbReference type="Gene3D" id="3.30.470.20">
    <property type="entry name" value="ATP-grasp fold, B domain"/>
    <property type="match status" value="1"/>
</dbReference>
<name>A0A017H4G0_9FUSO</name>
<dbReference type="GO" id="GO:0005524">
    <property type="term" value="F:ATP binding"/>
    <property type="evidence" value="ECO:0007669"/>
    <property type="project" value="UniProtKB-UniRule"/>
</dbReference>
<dbReference type="PROSITE" id="PS00843">
    <property type="entry name" value="DALA_DALA_LIGASE_1"/>
    <property type="match status" value="1"/>
</dbReference>
<comment type="catalytic activity">
    <reaction evidence="10">
        <text>2 D-alanine + ATP = D-alanyl-D-alanine + ADP + phosphate + H(+)</text>
        <dbReference type="Rhea" id="RHEA:11224"/>
        <dbReference type="ChEBI" id="CHEBI:15378"/>
        <dbReference type="ChEBI" id="CHEBI:30616"/>
        <dbReference type="ChEBI" id="CHEBI:43474"/>
        <dbReference type="ChEBI" id="CHEBI:57416"/>
        <dbReference type="ChEBI" id="CHEBI:57822"/>
        <dbReference type="ChEBI" id="CHEBI:456216"/>
        <dbReference type="EC" id="6.3.2.4"/>
    </reaction>
</comment>
<evidence type="ECO:0000256" key="7">
    <source>
        <dbReference type="ARBA" id="ARBA00022960"/>
    </source>
</evidence>
<keyword evidence="12" id="KW-0460">Magnesium</keyword>
<dbReference type="InterPro" id="IPR016185">
    <property type="entry name" value="PreATP-grasp_dom_sf"/>
</dbReference>
<keyword evidence="5" id="KW-0547">Nucleotide-binding</keyword>
<dbReference type="InterPro" id="IPR013815">
    <property type="entry name" value="ATP_grasp_subdomain_1"/>
</dbReference>
<evidence type="ECO:0000256" key="3">
    <source>
        <dbReference type="ARBA" id="ARBA00022490"/>
    </source>
</evidence>
<keyword evidence="8 10" id="KW-0573">Peptidoglycan synthesis</keyword>
<dbReference type="Gene3D" id="3.40.50.20">
    <property type="match status" value="1"/>
</dbReference>
<dbReference type="AlphaFoldDB" id="A0A017H4G0"/>
<proteinExistence type="inferred from homology"/>
<evidence type="ECO:0000256" key="5">
    <source>
        <dbReference type="ARBA" id="ARBA00022741"/>
    </source>
</evidence>
<feature type="binding site" evidence="12">
    <location>
        <position position="251"/>
    </location>
    <ligand>
        <name>Mg(2+)</name>
        <dbReference type="ChEBI" id="CHEBI:18420"/>
        <label>1</label>
    </ligand>
</feature>
<evidence type="ECO:0000256" key="8">
    <source>
        <dbReference type="ARBA" id="ARBA00022984"/>
    </source>
</evidence>
<keyword evidence="3 10" id="KW-0963">Cytoplasm</keyword>
<dbReference type="Gene3D" id="3.30.1490.20">
    <property type="entry name" value="ATP-grasp fold, A domain"/>
    <property type="match status" value="1"/>
</dbReference>
<dbReference type="EMBL" id="AUZI01000032">
    <property type="protein sequence ID" value="KID48087.1"/>
    <property type="molecule type" value="Genomic_DNA"/>
</dbReference>
<evidence type="ECO:0000256" key="12">
    <source>
        <dbReference type="PIRSR" id="PIRSR039102-3"/>
    </source>
</evidence>
<evidence type="ECO:0000313" key="14">
    <source>
        <dbReference type="Proteomes" id="UP000031184"/>
    </source>
</evidence>
<keyword evidence="9 10" id="KW-0961">Cell wall biogenesis/degradation</keyword>
<dbReference type="NCBIfam" id="TIGR01205">
    <property type="entry name" value="D_ala_D_alaTIGR"/>
    <property type="match status" value="1"/>
</dbReference>
<dbReference type="PATRIC" id="fig|1226633.4.peg.2388"/>
<dbReference type="NCBIfam" id="NF002378">
    <property type="entry name" value="PRK01372.1"/>
    <property type="match status" value="1"/>
</dbReference>
<evidence type="ECO:0000256" key="6">
    <source>
        <dbReference type="ARBA" id="ARBA00022840"/>
    </source>
</evidence>
<comment type="cofactor">
    <cofactor evidence="12">
        <name>Mg(2+)</name>
        <dbReference type="ChEBI" id="CHEBI:18420"/>
    </cofactor>
    <cofactor evidence="12">
        <name>Mn(2+)</name>
        <dbReference type="ChEBI" id="CHEBI:29035"/>
    </cofactor>
    <text evidence="12">Binds 2 magnesium or manganese ions per subunit.</text>
</comment>
<comment type="function">
    <text evidence="10">Cell wall formation.</text>
</comment>
<dbReference type="InterPro" id="IPR011095">
    <property type="entry name" value="Dala_Dala_lig_C"/>
</dbReference>
<evidence type="ECO:0000256" key="10">
    <source>
        <dbReference type="HAMAP-Rule" id="MF_00047"/>
    </source>
</evidence>
<feature type="binding site" evidence="12">
    <location>
        <position position="251"/>
    </location>
    <ligand>
        <name>Mg(2+)</name>
        <dbReference type="ChEBI" id="CHEBI:18420"/>
        <label>2</label>
    </ligand>
</feature>
<dbReference type="RefSeq" id="WP_039122661.1">
    <property type="nucleotide sequence ID" value="NZ_AOJP01000014.1"/>
</dbReference>
<dbReference type="OrthoDB" id="9813261at2"/>
<dbReference type="SUPFAM" id="SSF52440">
    <property type="entry name" value="PreATP-grasp domain"/>
    <property type="match status" value="1"/>
</dbReference>
<feature type="active site" evidence="11">
    <location>
        <position position="134"/>
    </location>
</feature>
<dbReference type="PANTHER" id="PTHR23132">
    <property type="entry name" value="D-ALANINE--D-ALANINE LIGASE"/>
    <property type="match status" value="1"/>
</dbReference>
<feature type="binding site" evidence="12">
    <location>
        <position position="239"/>
    </location>
    <ligand>
        <name>Mg(2+)</name>
        <dbReference type="ChEBI" id="CHEBI:18420"/>
        <label>1</label>
    </ligand>
</feature>
<keyword evidence="4 10" id="KW-0436">Ligase</keyword>
<dbReference type="GO" id="GO:0071555">
    <property type="term" value="P:cell wall organization"/>
    <property type="evidence" value="ECO:0007669"/>
    <property type="project" value="UniProtKB-KW"/>
</dbReference>
<feature type="active site" evidence="11">
    <location>
        <position position="262"/>
    </location>
</feature>
<dbReference type="GO" id="GO:0008716">
    <property type="term" value="F:D-alanine-D-alanine ligase activity"/>
    <property type="evidence" value="ECO:0007669"/>
    <property type="project" value="UniProtKB-UniRule"/>
</dbReference>
<dbReference type="InterPro" id="IPR000291">
    <property type="entry name" value="D-Ala_lig_Van_CS"/>
</dbReference>
<dbReference type="PIRSF" id="PIRSF039102">
    <property type="entry name" value="Ddl/VanB"/>
    <property type="match status" value="1"/>
</dbReference>
<evidence type="ECO:0000256" key="1">
    <source>
        <dbReference type="ARBA" id="ARBA00004496"/>
    </source>
</evidence>
<feature type="binding site" evidence="12">
    <location>
        <position position="253"/>
    </location>
    <ligand>
        <name>Mg(2+)</name>
        <dbReference type="ChEBI" id="CHEBI:18420"/>
        <label>2</label>
    </ligand>
</feature>
<dbReference type="InterPro" id="IPR011761">
    <property type="entry name" value="ATP-grasp"/>
</dbReference>
<dbReference type="PROSITE" id="PS00844">
    <property type="entry name" value="DALA_DALA_LIGASE_2"/>
    <property type="match status" value="1"/>
</dbReference>
<feature type="active site" evidence="11">
    <location>
        <position position="13"/>
    </location>
</feature>
<comment type="subcellular location">
    <subcellularLocation>
        <location evidence="1 10">Cytoplasm</location>
    </subcellularLocation>
</comment>
<dbReference type="PANTHER" id="PTHR23132:SF23">
    <property type="entry name" value="D-ALANINE--D-ALANINE LIGASE B"/>
    <property type="match status" value="1"/>
</dbReference>
<keyword evidence="12" id="KW-0479">Metal-binding</keyword>
<dbReference type="EC" id="6.3.2.4" evidence="10"/>
<evidence type="ECO:0000256" key="9">
    <source>
        <dbReference type="ARBA" id="ARBA00023316"/>
    </source>
</evidence>
<dbReference type="GO" id="GO:0005737">
    <property type="term" value="C:cytoplasm"/>
    <property type="evidence" value="ECO:0007669"/>
    <property type="project" value="UniProtKB-SubCell"/>
</dbReference>
<reference evidence="13 14" key="1">
    <citation type="submission" date="2013-08" db="EMBL/GenBank/DDBJ databases">
        <title>An opportunistic ruminal bacterium that causes liver abscesses in cattle.</title>
        <authorList>
            <person name="Benahmed F.H."/>
            <person name="Rasmussen M."/>
            <person name="Harbottle H."/>
            <person name="Soppet D."/>
            <person name="Nagaraja T.G."/>
            <person name="Davidson M."/>
        </authorList>
    </citation>
    <scope>NUCLEOTIDE SEQUENCE [LARGE SCALE GENOMIC DNA]</scope>
    <source>
        <strain evidence="13 14">B35</strain>
    </source>
</reference>
<evidence type="ECO:0000256" key="11">
    <source>
        <dbReference type="PIRSR" id="PIRSR039102-1"/>
    </source>
</evidence>
<comment type="pathway">
    <text evidence="10">Cell wall biogenesis; peptidoglycan biosynthesis.</text>
</comment>
<dbReference type="InterPro" id="IPR005905">
    <property type="entry name" value="D_ala_D_ala"/>
</dbReference>
<keyword evidence="12" id="KW-0464">Manganese</keyword>
<dbReference type="GO" id="GO:0046872">
    <property type="term" value="F:metal ion binding"/>
    <property type="evidence" value="ECO:0007669"/>
    <property type="project" value="UniProtKB-KW"/>
</dbReference>